<organism evidence="2 3">
    <name type="scientific">Photobacterium profundum 3TCK</name>
    <dbReference type="NCBI Taxonomy" id="314280"/>
    <lineage>
        <taxon>Bacteria</taxon>
        <taxon>Pseudomonadati</taxon>
        <taxon>Pseudomonadota</taxon>
        <taxon>Gammaproteobacteria</taxon>
        <taxon>Vibrionales</taxon>
        <taxon>Vibrionaceae</taxon>
        <taxon>Photobacterium</taxon>
    </lineage>
</organism>
<dbReference type="AlphaFoldDB" id="Q1Z6K8"/>
<evidence type="ECO:0000313" key="2">
    <source>
        <dbReference type="EMBL" id="EAS44139.1"/>
    </source>
</evidence>
<dbReference type="PIRSF" id="PIRSF037004">
    <property type="entry name" value="UCP037004"/>
    <property type="match status" value="1"/>
</dbReference>
<evidence type="ECO:0000313" key="3">
    <source>
        <dbReference type="Proteomes" id="UP000003789"/>
    </source>
</evidence>
<dbReference type="InterPro" id="IPR013560">
    <property type="entry name" value="DUF1722"/>
</dbReference>
<dbReference type="Pfam" id="PF08349">
    <property type="entry name" value="DUF1722"/>
    <property type="match status" value="1"/>
</dbReference>
<feature type="domain" description="DUF1722" evidence="1">
    <location>
        <begin position="189"/>
        <end position="305"/>
    </location>
</feature>
<dbReference type="PANTHER" id="PTHR30087:SF0">
    <property type="entry name" value="INNER MEMBRANE PROTEIN"/>
    <property type="match status" value="1"/>
</dbReference>
<accession>Q1Z6K8</accession>
<name>Q1Z6K8_9GAMM</name>
<gene>
    <name evidence="2" type="ORF">P3TCK_10668</name>
</gene>
<dbReference type="InterPro" id="IPR017087">
    <property type="entry name" value="UCP037004"/>
</dbReference>
<reference evidence="2 3" key="1">
    <citation type="submission" date="2006-03" db="EMBL/GenBank/DDBJ databases">
        <authorList>
            <person name="Bartlett D.H."/>
            <person name="Valle G."/>
            <person name="Lauro F.M."/>
            <person name="Vezzi A."/>
            <person name="Simonato F."/>
            <person name="Eloe E."/>
            <person name="Vitulo N."/>
            <person name="Stratton T.K."/>
            <person name="D'angelo M."/>
            <person name="Ferriera S."/>
            <person name="Johnson J."/>
            <person name="Kravitz S."/>
            <person name="Beeson K."/>
            <person name="Sutton G."/>
            <person name="Rogers Y."/>
            <person name="Friedman R."/>
            <person name="Frazier M."/>
            <person name="Venter J.C."/>
        </authorList>
    </citation>
    <scope>NUCLEOTIDE SEQUENCE [LARGE SCALE GENOMIC DNA]</scope>
    <source>
        <strain evidence="2 3">3TCK</strain>
    </source>
</reference>
<dbReference type="HOGENOM" id="CLU_076318_0_0_6"/>
<protein>
    <recommendedName>
        <fullName evidence="1">DUF1722 domain-containing protein</fullName>
    </recommendedName>
</protein>
<dbReference type="InterPro" id="IPR007553">
    <property type="entry name" value="2-thiour_desulf"/>
</dbReference>
<sequence length="314" mass="36347">MLIPIGISACVIGEKVRFDGGHKQNRFVTEELSEYFKFKPICPEVGIGLPSPRPAIRLLETNGKQRLVGSQDSDQDHTDKMVIFTDKQIPQLQEMCGYIVCAKSPTCGMERVKLYIENGNTVPGGTTGVYTRKLMEQMPWLPVEEDGRLQDPVLRENFVFRVFALNDLYQSIKGNLTRDAIVKFHSRYKLVLMAHNPSLYQTLGRLVATINEWELDEFFIAYRLQFMDAIKCRANIRTNTNVLMHMQGYFKQLLDKKQKAELADLIMNYRKGHLPLLAPLTLFEHYLQLHPNAYLQSQRYLNPYPKELRLRFSL</sequence>
<evidence type="ECO:0000259" key="1">
    <source>
        <dbReference type="Pfam" id="PF08349"/>
    </source>
</evidence>
<dbReference type="Proteomes" id="UP000003789">
    <property type="component" value="Unassembled WGS sequence"/>
</dbReference>
<dbReference type="Pfam" id="PF04463">
    <property type="entry name" value="2-thiour_desulf"/>
    <property type="match status" value="1"/>
</dbReference>
<dbReference type="RefSeq" id="WP_006230157.1">
    <property type="nucleotide sequence ID" value="NZ_CH724134.1"/>
</dbReference>
<dbReference type="EMBL" id="AAPH01000006">
    <property type="protein sequence ID" value="EAS44139.1"/>
    <property type="molecule type" value="Genomic_DNA"/>
</dbReference>
<comment type="caution">
    <text evidence="2">The sequence shown here is derived from an EMBL/GenBank/DDBJ whole genome shotgun (WGS) entry which is preliminary data.</text>
</comment>
<dbReference type="PANTHER" id="PTHR30087">
    <property type="entry name" value="INNER MEMBRANE PROTEIN"/>
    <property type="match status" value="1"/>
</dbReference>
<dbReference type="OrthoDB" id="495783at2"/>
<proteinExistence type="predicted"/>